<keyword evidence="2" id="KW-1185">Reference proteome</keyword>
<evidence type="ECO:0000313" key="1">
    <source>
        <dbReference type="EMBL" id="KAJ55317.1"/>
    </source>
</evidence>
<dbReference type="RefSeq" id="WP_051588230.1">
    <property type="nucleotide sequence ID" value="NZ_JFKE01000004.1"/>
</dbReference>
<protein>
    <submittedName>
        <fullName evidence="1">Uncharacterized protein</fullName>
    </submittedName>
</protein>
<dbReference type="AlphaFoldDB" id="A0A037ZIE1"/>
<gene>
    <name evidence="1" type="ORF">ACMU_11505</name>
</gene>
<dbReference type="STRING" id="1454373.ACMU_11505"/>
<reference evidence="1 2" key="1">
    <citation type="submission" date="2014-03" db="EMBL/GenBank/DDBJ databases">
        <title>Draft Genome Sequence of Actibacterium mucosum KCTC 23349, a Marine Alphaproteobacterium with Complex Ionic Requirements Isolated from Mediterranean Seawater at Malvarrosa Beach, Valencia, Spain.</title>
        <authorList>
            <person name="Arahal D.R."/>
            <person name="Shao Z."/>
            <person name="Lai Q."/>
            <person name="Pujalte M.J."/>
        </authorList>
    </citation>
    <scope>NUCLEOTIDE SEQUENCE [LARGE SCALE GENOMIC DNA]</scope>
    <source>
        <strain evidence="1 2">KCTC 23349</strain>
    </source>
</reference>
<sequence length="99" mass="10832">MRHTLILILIAALPGCTTFPDVDIALAADGDDATTPEIRPIGELLASIDAARLTPESGLTLAARAASLRSRARAINGQVLTNRERRKLRQAILRHRRER</sequence>
<name>A0A037ZIE1_9RHOB</name>
<evidence type="ECO:0000313" key="2">
    <source>
        <dbReference type="Proteomes" id="UP000026249"/>
    </source>
</evidence>
<proteinExistence type="predicted"/>
<dbReference type="EMBL" id="JFKE01000004">
    <property type="protein sequence ID" value="KAJ55317.1"/>
    <property type="molecule type" value="Genomic_DNA"/>
</dbReference>
<comment type="caution">
    <text evidence="1">The sequence shown here is derived from an EMBL/GenBank/DDBJ whole genome shotgun (WGS) entry which is preliminary data.</text>
</comment>
<accession>A0A037ZIE1</accession>
<organism evidence="1 2">
    <name type="scientific">Actibacterium mucosum KCTC 23349</name>
    <dbReference type="NCBI Taxonomy" id="1454373"/>
    <lineage>
        <taxon>Bacteria</taxon>
        <taxon>Pseudomonadati</taxon>
        <taxon>Pseudomonadota</taxon>
        <taxon>Alphaproteobacteria</taxon>
        <taxon>Rhodobacterales</taxon>
        <taxon>Roseobacteraceae</taxon>
        <taxon>Actibacterium</taxon>
    </lineage>
</organism>
<dbReference type="OrthoDB" id="7872359at2"/>
<dbReference type="Proteomes" id="UP000026249">
    <property type="component" value="Unassembled WGS sequence"/>
</dbReference>